<evidence type="ECO:0000313" key="2">
    <source>
        <dbReference type="EMBL" id="TYK44992.1"/>
    </source>
</evidence>
<reference evidence="2 3" key="1">
    <citation type="submission" date="2019-08" db="EMBL/GenBank/DDBJ databases">
        <title>Actinomadura sp. nov. CYP1-5 isolated from mountain soil.</title>
        <authorList>
            <person name="Songsumanus A."/>
            <person name="Kuncharoen N."/>
            <person name="Kudo T."/>
            <person name="Yuki M."/>
            <person name="Igarashi Y."/>
            <person name="Tanasupawat S."/>
        </authorList>
    </citation>
    <scope>NUCLEOTIDE SEQUENCE [LARGE SCALE GENOMIC DNA]</scope>
    <source>
        <strain evidence="2 3">CYP1-5</strain>
    </source>
</reference>
<dbReference type="SUPFAM" id="SSF54593">
    <property type="entry name" value="Glyoxalase/Bleomycin resistance protein/Dihydroxybiphenyl dioxygenase"/>
    <property type="match status" value="1"/>
</dbReference>
<dbReference type="InterPro" id="IPR037523">
    <property type="entry name" value="VOC_core"/>
</dbReference>
<dbReference type="InterPro" id="IPR029068">
    <property type="entry name" value="Glyas_Bleomycin-R_OHBP_Dase"/>
</dbReference>
<dbReference type="EMBL" id="VSRQ01000007">
    <property type="protein sequence ID" value="TYK44992.1"/>
    <property type="molecule type" value="Genomic_DNA"/>
</dbReference>
<name>A0A5D3FA76_9ACTN</name>
<comment type="caution">
    <text evidence="2">The sequence shown here is derived from an EMBL/GenBank/DDBJ whole genome shotgun (WGS) entry which is preliminary data.</text>
</comment>
<dbReference type="PROSITE" id="PS51819">
    <property type="entry name" value="VOC"/>
    <property type="match status" value="1"/>
</dbReference>
<feature type="domain" description="VOC" evidence="1">
    <location>
        <begin position="4"/>
        <end position="133"/>
    </location>
</feature>
<protein>
    <submittedName>
        <fullName evidence="2">VOC family protein</fullName>
    </submittedName>
</protein>
<proteinExistence type="predicted"/>
<keyword evidence="3" id="KW-1185">Reference proteome</keyword>
<dbReference type="AlphaFoldDB" id="A0A5D3FA76"/>
<organism evidence="2 3">
    <name type="scientific">Actinomadura decatromicini</name>
    <dbReference type="NCBI Taxonomy" id="2604572"/>
    <lineage>
        <taxon>Bacteria</taxon>
        <taxon>Bacillati</taxon>
        <taxon>Actinomycetota</taxon>
        <taxon>Actinomycetes</taxon>
        <taxon>Streptosporangiales</taxon>
        <taxon>Thermomonosporaceae</taxon>
        <taxon>Actinomadura</taxon>
    </lineage>
</organism>
<dbReference type="Pfam" id="PF00903">
    <property type="entry name" value="Glyoxalase"/>
    <property type="match status" value="1"/>
</dbReference>
<evidence type="ECO:0000313" key="3">
    <source>
        <dbReference type="Proteomes" id="UP000323505"/>
    </source>
</evidence>
<accession>A0A5D3FA76</accession>
<dbReference type="InterPro" id="IPR004360">
    <property type="entry name" value="Glyas_Fos-R_dOase_dom"/>
</dbReference>
<gene>
    <name evidence="2" type="ORF">FXF68_30295</name>
</gene>
<evidence type="ECO:0000259" key="1">
    <source>
        <dbReference type="PROSITE" id="PS51819"/>
    </source>
</evidence>
<dbReference type="Proteomes" id="UP000323505">
    <property type="component" value="Unassembled WGS sequence"/>
</dbReference>
<dbReference type="RefSeq" id="WP_148765209.1">
    <property type="nucleotide sequence ID" value="NZ_VSRQ01000007.1"/>
</dbReference>
<sequence length="144" mass="15792">MFRGFATIVFWADDLEAARDWYARVLEMEPYFSRPGPDGKTAYYEFRVGDRQDELGLIDGRFRPPPAAPGRDGTPGPGGAIMYWHVDDLEGTFARLLSLGAAEYQPVTAQGDSGFVTAAVVDPFGNVLGIMNNPHFLEMLDASA</sequence>
<dbReference type="Gene3D" id="3.10.180.10">
    <property type="entry name" value="2,3-Dihydroxybiphenyl 1,2-Dioxygenase, domain 1"/>
    <property type="match status" value="1"/>
</dbReference>